<evidence type="ECO:0000256" key="2">
    <source>
        <dbReference type="SAM" id="Phobius"/>
    </source>
</evidence>
<protein>
    <recommendedName>
        <fullName evidence="6">Neural proliferation differentiation and control protein 1</fullName>
    </recommendedName>
</protein>
<feature type="compositionally biased region" description="Acidic residues" evidence="1">
    <location>
        <begin position="427"/>
        <end position="437"/>
    </location>
</feature>
<reference evidence="4" key="2">
    <citation type="submission" date="2023-03" db="EMBL/GenBank/DDBJ databases">
        <authorList>
            <person name="Inwood S.N."/>
            <person name="Skelly J.G."/>
            <person name="Guhlin J."/>
            <person name="Harrop T.W.R."/>
            <person name="Goldson S.G."/>
            <person name="Dearden P.K."/>
        </authorList>
    </citation>
    <scope>NUCLEOTIDE SEQUENCE</scope>
    <source>
        <strain evidence="4">Lincoln</strain>
        <tissue evidence="4">Whole body</tissue>
    </source>
</reference>
<dbReference type="GO" id="GO:0016020">
    <property type="term" value="C:membrane"/>
    <property type="evidence" value="ECO:0007669"/>
    <property type="project" value="InterPro"/>
</dbReference>
<keyword evidence="5" id="KW-1185">Reference proteome</keyword>
<organism evidence="4 5">
    <name type="scientific">Microctonus hyperodae</name>
    <name type="common">Parasitoid wasp</name>
    <dbReference type="NCBI Taxonomy" id="165561"/>
    <lineage>
        <taxon>Eukaryota</taxon>
        <taxon>Metazoa</taxon>
        <taxon>Ecdysozoa</taxon>
        <taxon>Arthropoda</taxon>
        <taxon>Hexapoda</taxon>
        <taxon>Insecta</taxon>
        <taxon>Pterygota</taxon>
        <taxon>Neoptera</taxon>
        <taxon>Endopterygota</taxon>
        <taxon>Hymenoptera</taxon>
        <taxon>Apocrita</taxon>
        <taxon>Ichneumonoidea</taxon>
        <taxon>Braconidae</taxon>
        <taxon>Euphorinae</taxon>
        <taxon>Microctonus</taxon>
    </lineage>
</organism>
<dbReference type="EMBL" id="JAQQBR010001832">
    <property type="protein sequence ID" value="KAK0166631.1"/>
    <property type="molecule type" value="Genomic_DNA"/>
</dbReference>
<accession>A0AA39KMC8</accession>
<feature type="region of interest" description="Disordered" evidence="1">
    <location>
        <begin position="451"/>
        <end position="480"/>
    </location>
</feature>
<reference evidence="4" key="1">
    <citation type="journal article" date="2023" name="bioRxiv">
        <title>Scaffold-level genome assemblies of two parasitoid biocontrol wasps reveal the parthenogenesis mechanism and an associated novel virus.</title>
        <authorList>
            <person name="Inwood S."/>
            <person name="Skelly J."/>
            <person name="Guhlin J."/>
            <person name="Harrop T."/>
            <person name="Goldson S."/>
            <person name="Dearden P."/>
        </authorList>
    </citation>
    <scope>NUCLEOTIDE SEQUENCE</scope>
    <source>
        <strain evidence="4">Lincoln</strain>
        <tissue evidence="4">Whole body</tissue>
    </source>
</reference>
<name>A0AA39KMC8_MICHY</name>
<dbReference type="InterPro" id="IPR009635">
    <property type="entry name" value="NPDC1"/>
</dbReference>
<evidence type="ECO:0000256" key="1">
    <source>
        <dbReference type="SAM" id="MobiDB-lite"/>
    </source>
</evidence>
<dbReference type="Proteomes" id="UP001168972">
    <property type="component" value="Unassembled WGS sequence"/>
</dbReference>
<keyword evidence="2" id="KW-1133">Transmembrane helix</keyword>
<feature type="chain" id="PRO_5041330228" description="Neural proliferation differentiation and control protein 1" evidence="3">
    <location>
        <begin position="25"/>
        <end position="480"/>
    </location>
</feature>
<keyword evidence="2" id="KW-0472">Membrane</keyword>
<gene>
    <name evidence="4" type="ORF">PV327_004123</name>
</gene>
<dbReference type="AlphaFoldDB" id="A0AA39KMC8"/>
<proteinExistence type="predicted"/>
<feature type="region of interest" description="Disordered" evidence="1">
    <location>
        <begin position="415"/>
        <end position="437"/>
    </location>
</feature>
<dbReference type="PANTHER" id="PTHR23352:SF2">
    <property type="entry name" value="NEURAL PROLIFERATION DIFFERENTIATION AND CONTROL PROTEIN 1"/>
    <property type="match status" value="1"/>
</dbReference>
<evidence type="ECO:0008006" key="6">
    <source>
        <dbReference type="Google" id="ProtNLM"/>
    </source>
</evidence>
<keyword evidence="3" id="KW-0732">Signal</keyword>
<evidence type="ECO:0000256" key="3">
    <source>
        <dbReference type="SAM" id="SignalP"/>
    </source>
</evidence>
<evidence type="ECO:0000313" key="5">
    <source>
        <dbReference type="Proteomes" id="UP001168972"/>
    </source>
</evidence>
<evidence type="ECO:0000313" key="4">
    <source>
        <dbReference type="EMBL" id="KAK0166631.1"/>
    </source>
</evidence>
<dbReference type="Pfam" id="PF06809">
    <property type="entry name" value="NPDC1"/>
    <property type="match status" value="1"/>
</dbReference>
<feature type="compositionally biased region" description="Basic and acidic residues" evidence="1">
    <location>
        <begin position="452"/>
        <end position="463"/>
    </location>
</feature>
<feature type="compositionally biased region" description="Polar residues" evidence="1">
    <location>
        <begin position="467"/>
        <end position="480"/>
    </location>
</feature>
<dbReference type="PANTHER" id="PTHR23352">
    <property type="entry name" value="NEURAL PROLIFERATION DIFFERENTIATION AND CONTROL PROTEIN-1 NPDC-1 PROTEIN"/>
    <property type="match status" value="1"/>
</dbReference>
<sequence>MKSESLTCALIILFITLFIDITSSELEFYQDISPKTSENVSFKTLKRILELQNLQNGIHHIQAEPHSYSLTYEDYVPKDTPEKQKPIFEILFENPRIFEMLQKNKLKHIAYQQQSEYDVLNDYPRLVADRERPFVNLEPPSKSYNDPNINIPYPENNVNEQLYFNYGSHNIARMFHPDWKTLGTNMEDNSIRKLEDNIINSDFPKLINKAEMNLVPKLAAKWNQPEFTYKFDKPSIIARDTFAVKPNDPRYYHENIVSSGRRINLSNNDLRMTEVLSEKKTIVDKSKSNSHLDGRNEINDKFLNFRDIMPEPQRRTDQEQVVVTSTGYKLNNDIYFIAIVAGCSAAAMFALVLISLTWCRLQRGAKAAADIDYPAYGVTGPNKDVSPSGDQRLAHSAQMYHFQHQKQQIIAMEKTTAAREPGSVSEPESDEENEEGDYTVYECPGLAPAGEMEVKNPLFHDDPTPATPCQNYNDMNDSQQ</sequence>
<feature type="transmembrane region" description="Helical" evidence="2">
    <location>
        <begin position="334"/>
        <end position="356"/>
    </location>
</feature>
<comment type="caution">
    <text evidence="4">The sequence shown here is derived from an EMBL/GenBank/DDBJ whole genome shotgun (WGS) entry which is preliminary data.</text>
</comment>
<keyword evidence="2" id="KW-0812">Transmembrane</keyword>
<feature type="signal peptide" evidence="3">
    <location>
        <begin position="1"/>
        <end position="24"/>
    </location>
</feature>